<dbReference type="PANTHER" id="PTHR43739">
    <property type="entry name" value="XYLOGLUCANASE (EUROFUNG)"/>
    <property type="match status" value="1"/>
</dbReference>
<dbReference type="PANTHER" id="PTHR43739:SF5">
    <property type="entry name" value="EXO-ALPHA-SIALIDASE"/>
    <property type="match status" value="1"/>
</dbReference>
<dbReference type="AlphaFoldDB" id="A0A0G3EXW9"/>
<dbReference type="GO" id="GO:0016787">
    <property type="term" value="F:hydrolase activity"/>
    <property type="evidence" value="ECO:0007669"/>
    <property type="project" value="UniProtKB-KW"/>
</dbReference>
<reference evidence="2" key="1">
    <citation type="submission" date="2015-06" db="EMBL/GenBank/DDBJ databases">
        <authorList>
            <person name="Lim Y.L."/>
            <person name="Ee R."/>
            <person name="Yong D."/>
            <person name="How K.Y."/>
            <person name="Yin W.F."/>
            <person name="Chan K.G."/>
        </authorList>
    </citation>
    <scope>NUCLEOTIDE SEQUENCE [LARGE SCALE GENOMIC DNA]</scope>
    <source>
        <strain evidence="2">DSM 25325</strain>
    </source>
</reference>
<dbReference type="GO" id="GO:0010411">
    <property type="term" value="P:xyloglucan metabolic process"/>
    <property type="evidence" value="ECO:0007669"/>
    <property type="project" value="TreeGrafter"/>
</dbReference>
<dbReference type="EMBL" id="CP011568">
    <property type="protein sequence ID" value="AKJ70252.1"/>
    <property type="molecule type" value="Genomic_DNA"/>
</dbReference>
<name>A0A0G3EXW9_9BURK</name>
<gene>
    <name evidence="1" type="ORF">ABW99_20625</name>
</gene>
<organism evidence="1 2">
    <name type="scientific">Pandoraea thiooxydans</name>
    <dbReference type="NCBI Taxonomy" id="445709"/>
    <lineage>
        <taxon>Bacteria</taxon>
        <taxon>Pseudomonadati</taxon>
        <taxon>Pseudomonadota</taxon>
        <taxon>Betaproteobacteria</taxon>
        <taxon>Burkholderiales</taxon>
        <taxon>Burkholderiaceae</taxon>
        <taxon>Pandoraea</taxon>
    </lineage>
</organism>
<dbReference type="Gene3D" id="2.130.10.10">
    <property type="entry name" value="YVTN repeat-like/Quinoprotein amine dehydrogenase"/>
    <property type="match status" value="3"/>
</dbReference>
<keyword evidence="1" id="KW-0378">Hydrolase</keyword>
<accession>A0A0G3EXW9</accession>
<evidence type="ECO:0000313" key="2">
    <source>
        <dbReference type="Proteomes" id="UP000036700"/>
    </source>
</evidence>
<sequence length="345" mass="37771">MTATVLVATAGQGILRSNDDGKTWHRLGLDEPIEFDGIVRALAVDPVTPSRIYAGADSGLCISDDGGAHWHRPANVLNDQTVWSIAIDPKNSAVLYAGTGAPSRAAIFKSIDAGQTWQRTAPELPEFCSGVHRPRLLTICIDPQDSNDVWYGVEEGGVWRSRDAGASWVRVDGPGSAIRNSDIHAILVQPQTHDKPKTTLVLSVNAVYVSEDDGQTWNGKLSRDRFDGLYYTRTVAQLPKPGGDLLMAIGDGTPGSRTRIYRSEDRGWEWGATELASEPNSTFWAFGLHAAKPDLIYAGTKYGHLFCSRDGGRHWHKEWRDFSEITAVAWTPFEAPLVAHAQSTH</sequence>
<evidence type="ECO:0000313" key="1">
    <source>
        <dbReference type="EMBL" id="AKJ70252.1"/>
    </source>
</evidence>
<dbReference type="Proteomes" id="UP000036700">
    <property type="component" value="Chromosome"/>
</dbReference>
<dbReference type="OrthoDB" id="9764804at2"/>
<dbReference type="InterPro" id="IPR015943">
    <property type="entry name" value="WD40/YVTN_repeat-like_dom_sf"/>
</dbReference>
<dbReference type="PATRIC" id="fig|445709.3.peg.4324"/>
<dbReference type="SUPFAM" id="SSF110296">
    <property type="entry name" value="Oligoxyloglucan reducing end-specific cellobiohydrolase"/>
    <property type="match status" value="1"/>
</dbReference>
<dbReference type="STRING" id="445709.ABW99_20625"/>
<proteinExistence type="predicted"/>
<keyword evidence="2" id="KW-1185">Reference proteome</keyword>
<dbReference type="InterPro" id="IPR052025">
    <property type="entry name" value="Xyloglucanase_GH74"/>
</dbReference>
<protein>
    <submittedName>
        <fullName evidence="1">Glycosyl hydrolase</fullName>
    </submittedName>
</protein>
<dbReference type="CDD" id="cd15482">
    <property type="entry name" value="Sialidase_non-viral"/>
    <property type="match status" value="1"/>
</dbReference>
<dbReference type="KEGG" id="ptx:ABW99_20625"/>
<dbReference type="RefSeq" id="WP_047216185.1">
    <property type="nucleotide sequence ID" value="NZ_CP011568.3"/>
</dbReference>